<name>A0A132PAW4_9MYCO</name>
<dbReference type="GO" id="GO:0044550">
    <property type="term" value="P:secondary metabolite biosynthetic process"/>
    <property type="evidence" value="ECO:0007669"/>
    <property type="project" value="TreeGrafter"/>
</dbReference>
<feature type="non-terminal residue" evidence="2">
    <location>
        <position position="227"/>
    </location>
</feature>
<evidence type="ECO:0000313" key="3">
    <source>
        <dbReference type="Proteomes" id="UP000070612"/>
    </source>
</evidence>
<dbReference type="GO" id="GO:0031177">
    <property type="term" value="F:phosphopantetheine binding"/>
    <property type="evidence" value="ECO:0007669"/>
    <property type="project" value="TreeGrafter"/>
</dbReference>
<organism evidence="2 3">
    <name type="scientific">Mycolicibacterium wolinskyi</name>
    <dbReference type="NCBI Taxonomy" id="59750"/>
    <lineage>
        <taxon>Bacteria</taxon>
        <taxon>Bacillati</taxon>
        <taxon>Actinomycetota</taxon>
        <taxon>Actinomycetes</taxon>
        <taxon>Mycobacteriales</taxon>
        <taxon>Mycobacteriaceae</taxon>
        <taxon>Mycolicibacterium</taxon>
    </lineage>
</organism>
<dbReference type="GO" id="GO:0043041">
    <property type="term" value="P:amino acid activation for nonribosomal peptide biosynthetic process"/>
    <property type="evidence" value="ECO:0007669"/>
    <property type="project" value="TreeGrafter"/>
</dbReference>
<dbReference type="EMBL" id="LGTW01000071">
    <property type="protein sequence ID" value="KWX19407.1"/>
    <property type="molecule type" value="Genomic_DNA"/>
</dbReference>
<proteinExistence type="predicted"/>
<feature type="non-terminal residue" evidence="2">
    <location>
        <position position="1"/>
    </location>
</feature>
<accession>A0A132PAW4</accession>
<dbReference type="Gene3D" id="3.30.559.30">
    <property type="entry name" value="Nonribosomal peptide synthetase, condensation domain"/>
    <property type="match status" value="1"/>
</dbReference>
<protein>
    <recommendedName>
        <fullName evidence="1">AMP-dependent synthetase/ligase domain-containing protein</fullName>
    </recommendedName>
</protein>
<evidence type="ECO:0000313" key="2">
    <source>
        <dbReference type="EMBL" id="KWX19407.1"/>
    </source>
</evidence>
<dbReference type="PANTHER" id="PTHR45527">
    <property type="entry name" value="NONRIBOSOMAL PEPTIDE SYNTHETASE"/>
    <property type="match status" value="1"/>
</dbReference>
<reference evidence="2 3" key="1">
    <citation type="submission" date="2015-07" db="EMBL/GenBank/DDBJ databases">
        <title>A draft genome sequence of Mycobacterium wolinskyi.</title>
        <authorList>
            <person name="de Man T.J."/>
            <person name="Perry K.A."/>
            <person name="Coulliette A.D."/>
            <person name="Jensen B."/>
            <person name="Toney N.C."/>
            <person name="Limbago B.M."/>
            <person name="Noble-Wang J."/>
        </authorList>
    </citation>
    <scope>NUCLEOTIDE SEQUENCE [LARGE SCALE GENOMIC DNA]</scope>
    <source>
        <strain evidence="2 3">CDC_01</strain>
    </source>
</reference>
<sequence>DTQTARMDLTFSLNERWTDDGAPAGISGAVEFRTDVFDPTTIQQLVTRLERILVAVTADPLRRLSSVELLSEDERERLDAWGNRNAPIMSEVAAKSIPVLFGGQVARCPDAVALVSDGRSVTYRELDEASNRLAHLLVGHGAGPGRRVAVLFSRSVEAIVAILGVLKTGAAYVPIDPAHPDARVGFVLGDAAPVAVVTTAQLRPRVEGYDLLVVEVDDARLGDQPSG</sequence>
<comment type="caution">
    <text evidence="2">The sequence shown here is derived from an EMBL/GenBank/DDBJ whole genome shotgun (WGS) entry which is preliminary data.</text>
</comment>
<keyword evidence="3" id="KW-1185">Reference proteome</keyword>
<gene>
    <name evidence="2" type="ORF">AFM11_36030</name>
</gene>
<dbReference type="SUPFAM" id="SSF56801">
    <property type="entry name" value="Acetyl-CoA synthetase-like"/>
    <property type="match status" value="1"/>
</dbReference>
<dbReference type="Pfam" id="PF00501">
    <property type="entry name" value="AMP-binding"/>
    <property type="match status" value="1"/>
</dbReference>
<dbReference type="RefSeq" id="WP_131807644.1">
    <property type="nucleotide sequence ID" value="NZ_LGTW01000071.1"/>
</dbReference>
<dbReference type="Proteomes" id="UP000070612">
    <property type="component" value="Unassembled WGS sequence"/>
</dbReference>
<dbReference type="PANTHER" id="PTHR45527:SF1">
    <property type="entry name" value="FATTY ACID SYNTHASE"/>
    <property type="match status" value="1"/>
</dbReference>
<dbReference type="GO" id="GO:0005737">
    <property type="term" value="C:cytoplasm"/>
    <property type="evidence" value="ECO:0007669"/>
    <property type="project" value="TreeGrafter"/>
</dbReference>
<dbReference type="AlphaFoldDB" id="A0A132PAW4"/>
<dbReference type="Gene3D" id="3.40.50.980">
    <property type="match status" value="2"/>
</dbReference>
<evidence type="ECO:0000259" key="1">
    <source>
        <dbReference type="Pfam" id="PF00501"/>
    </source>
</evidence>
<feature type="domain" description="AMP-dependent synthetase/ligase" evidence="1">
    <location>
        <begin position="104"/>
        <end position="202"/>
    </location>
</feature>
<dbReference type="InterPro" id="IPR000873">
    <property type="entry name" value="AMP-dep_synth/lig_dom"/>
</dbReference>